<dbReference type="AlphaFoldDB" id="A0A392TE76"/>
<protein>
    <submittedName>
        <fullName evidence="2">Uncharacterized protein</fullName>
    </submittedName>
</protein>
<feature type="non-terminal residue" evidence="2">
    <location>
        <position position="1"/>
    </location>
</feature>
<evidence type="ECO:0000313" key="3">
    <source>
        <dbReference type="Proteomes" id="UP000265520"/>
    </source>
</evidence>
<evidence type="ECO:0000313" key="2">
    <source>
        <dbReference type="EMBL" id="MCI58894.1"/>
    </source>
</evidence>
<feature type="non-terminal residue" evidence="2">
    <location>
        <position position="82"/>
    </location>
</feature>
<dbReference type="EMBL" id="LXQA010553515">
    <property type="protein sequence ID" value="MCI58894.1"/>
    <property type="molecule type" value="Genomic_DNA"/>
</dbReference>
<accession>A0A392TE76</accession>
<reference evidence="2 3" key="1">
    <citation type="journal article" date="2018" name="Front. Plant Sci.">
        <title>Red Clover (Trifolium pratense) and Zigzag Clover (T. medium) - A Picture of Genomic Similarities and Differences.</title>
        <authorList>
            <person name="Dluhosova J."/>
            <person name="Istvanek J."/>
            <person name="Nedelnik J."/>
            <person name="Repkova J."/>
        </authorList>
    </citation>
    <scope>NUCLEOTIDE SEQUENCE [LARGE SCALE GENOMIC DNA]</scope>
    <source>
        <strain evidence="3">cv. 10/8</strain>
        <tissue evidence="2">Leaf</tissue>
    </source>
</reference>
<proteinExistence type="predicted"/>
<evidence type="ECO:0000256" key="1">
    <source>
        <dbReference type="SAM" id="MobiDB-lite"/>
    </source>
</evidence>
<sequence length="82" mass="9207">GPPPVQGTHDQEAGSLAASGTRSRSRRAQVEVANAEDEYVNEGQYLADDAKWAEEEPRAHQPPHLAYGIWQFRYGMHNLMMK</sequence>
<name>A0A392TE76_9FABA</name>
<comment type="caution">
    <text evidence="2">The sequence shown here is derived from an EMBL/GenBank/DDBJ whole genome shotgun (WGS) entry which is preliminary data.</text>
</comment>
<feature type="region of interest" description="Disordered" evidence="1">
    <location>
        <begin position="1"/>
        <end position="36"/>
    </location>
</feature>
<organism evidence="2 3">
    <name type="scientific">Trifolium medium</name>
    <dbReference type="NCBI Taxonomy" id="97028"/>
    <lineage>
        <taxon>Eukaryota</taxon>
        <taxon>Viridiplantae</taxon>
        <taxon>Streptophyta</taxon>
        <taxon>Embryophyta</taxon>
        <taxon>Tracheophyta</taxon>
        <taxon>Spermatophyta</taxon>
        <taxon>Magnoliopsida</taxon>
        <taxon>eudicotyledons</taxon>
        <taxon>Gunneridae</taxon>
        <taxon>Pentapetalae</taxon>
        <taxon>rosids</taxon>
        <taxon>fabids</taxon>
        <taxon>Fabales</taxon>
        <taxon>Fabaceae</taxon>
        <taxon>Papilionoideae</taxon>
        <taxon>50 kb inversion clade</taxon>
        <taxon>NPAAA clade</taxon>
        <taxon>Hologalegina</taxon>
        <taxon>IRL clade</taxon>
        <taxon>Trifolieae</taxon>
        <taxon>Trifolium</taxon>
    </lineage>
</organism>
<dbReference type="Proteomes" id="UP000265520">
    <property type="component" value="Unassembled WGS sequence"/>
</dbReference>
<feature type="compositionally biased region" description="Low complexity" evidence="1">
    <location>
        <begin position="13"/>
        <end position="22"/>
    </location>
</feature>
<keyword evidence="3" id="KW-1185">Reference proteome</keyword>